<reference evidence="4" key="2">
    <citation type="submission" date="2025-08" db="UniProtKB">
        <authorList>
            <consortium name="Ensembl"/>
        </authorList>
    </citation>
    <scope>IDENTIFICATION</scope>
</reference>
<reference evidence="4" key="1">
    <citation type="submission" date="2021-04" db="EMBL/GenBank/DDBJ databases">
        <authorList>
            <consortium name="Wellcome Sanger Institute Data Sharing"/>
        </authorList>
    </citation>
    <scope>NUCLEOTIDE SEQUENCE [LARGE SCALE GENOMIC DNA]</scope>
</reference>
<dbReference type="AlphaFoldDB" id="A0A671YAI2"/>
<dbReference type="Pfam" id="PF09305">
    <property type="entry name" value="TACI-CRD2"/>
    <property type="match status" value="1"/>
</dbReference>
<dbReference type="GO" id="GO:0002244">
    <property type="term" value="P:hematopoietic progenitor cell differentiation"/>
    <property type="evidence" value="ECO:0007669"/>
    <property type="project" value="TreeGrafter"/>
</dbReference>
<keyword evidence="2" id="KW-0472">Membrane</keyword>
<dbReference type="PANTHER" id="PTHR15511">
    <property type="entry name" value="TUMOR NECROSIS FACTOR RECEPTOR SUPERFAMILY MEMBER 13B"/>
    <property type="match status" value="1"/>
</dbReference>
<dbReference type="Gene3D" id="4.10.1290.10">
    <property type="entry name" value="Tumor necrosis factor receptor superfamily"/>
    <property type="match status" value="2"/>
</dbReference>
<dbReference type="SUPFAM" id="SSF57586">
    <property type="entry name" value="TNF receptor-like"/>
    <property type="match status" value="2"/>
</dbReference>
<gene>
    <name evidence="4" type="primary">tnfrsf13b</name>
</gene>
<proteinExistence type="predicted"/>
<keyword evidence="2" id="KW-1133">Transmembrane helix</keyword>
<dbReference type="PANTHER" id="PTHR15511:SF2">
    <property type="entry name" value="TUMOR NECROSIS FACTOR RECEPTOR SUPERFAMILY MEMBER 13B"/>
    <property type="match status" value="1"/>
</dbReference>
<dbReference type="Proteomes" id="UP000472265">
    <property type="component" value="Chromosome 20"/>
</dbReference>
<dbReference type="Ensembl" id="ENSSAUT00010062318.1">
    <property type="protein sequence ID" value="ENSSAUP00010059403.1"/>
    <property type="gene ID" value="ENSSAUG00010024151.1"/>
</dbReference>
<feature type="domain" description="TACI cysteine-rich" evidence="3">
    <location>
        <begin position="42"/>
        <end position="74"/>
    </location>
</feature>
<evidence type="ECO:0000313" key="4">
    <source>
        <dbReference type="Ensembl" id="ENSSAUP00010059403.1"/>
    </source>
</evidence>
<keyword evidence="5" id="KW-1185">Reference proteome</keyword>
<accession>A0A671YAI2</accession>
<keyword evidence="2" id="KW-0812">Transmembrane</keyword>
<dbReference type="GO" id="GO:0030889">
    <property type="term" value="P:negative regulation of B cell proliferation"/>
    <property type="evidence" value="ECO:0007669"/>
    <property type="project" value="TreeGrafter"/>
</dbReference>
<feature type="region of interest" description="Disordered" evidence="1">
    <location>
        <begin position="145"/>
        <end position="175"/>
    </location>
</feature>
<evidence type="ECO:0000256" key="1">
    <source>
        <dbReference type="SAM" id="MobiDB-lite"/>
    </source>
</evidence>
<organism evidence="4 5">
    <name type="scientific">Sparus aurata</name>
    <name type="common">Gilthead sea bream</name>
    <dbReference type="NCBI Taxonomy" id="8175"/>
    <lineage>
        <taxon>Eukaryota</taxon>
        <taxon>Metazoa</taxon>
        <taxon>Chordata</taxon>
        <taxon>Craniata</taxon>
        <taxon>Vertebrata</taxon>
        <taxon>Euteleostomi</taxon>
        <taxon>Actinopterygii</taxon>
        <taxon>Neopterygii</taxon>
        <taxon>Teleostei</taxon>
        <taxon>Neoteleostei</taxon>
        <taxon>Acanthomorphata</taxon>
        <taxon>Eupercaria</taxon>
        <taxon>Spariformes</taxon>
        <taxon>Sparidae</taxon>
        <taxon>Sparus</taxon>
    </lineage>
</organism>
<dbReference type="GO" id="GO:0005886">
    <property type="term" value="C:plasma membrane"/>
    <property type="evidence" value="ECO:0007669"/>
    <property type="project" value="InterPro"/>
</dbReference>
<dbReference type="InterPro" id="IPR015384">
    <property type="entry name" value="TACI_Cys-rich-dom"/>
</dbReference>
<name>A0A671YAI2_SPAAU</name>
<evidence type="ECO:0000256" key="2">
    <source>
        <dbReference type="SAM" id="Phobius"/>
    </source>
</evidence>
<dbReference type="GO" id="GO:0001782">
    <property type="term" value="P:B cell homeostasis"/>
    <property type="evidence" value="ECO:0007669"/>
    <property type="project" value="TreeGrafter"/>
</dbReference>
<reference evidence="4" key="3">
    <citation type="submission" date="2025-09" db="UniProtKB">
        <authorList>
            <consortium name="Ensembl"/>
        </authorList>
    </citation>
    <scope>IDENTIFICATION</scope>
</reference>
<sequence>MADRCHTAQYWDALISRCMDCDIECQRPHVIPRCASYCEPANCKAQAGHYYDGLLKRCVRCAEVCDGPPAECTQHFTSHVPYSRVPTALEDPTILLYTLLSLCTVLLFSSLSLALVVFLRGARAKSSNPATKENKRNQECVVQLGQEVGPPGPQPGQSSDGYLPTDREPSNDSSPTETCVCVHCFPDLKVLGQGHDRPPRAPLSLYPQAVLHRAQIQNGEPLWTEGNLYTSGGLTCSLMSHIVLNLC</sequence>
<dbReference type="OMA" id="CESMDCN"/>
<dbReference type="GeneTree" id="ENSGT00940000173159"/>
<feature type="transmembrane region" description="Helical" evidence="2">
    <location>
        <begin position="94"/>
        <end position="119"/>
    </location>
</feature>
<dbReference type="InterPro" id="IPR022317">
    <property type="entry name" value="TNFR_13B"/>
</dbReference>
<protein>
    <recommendedName>
        <fullName evidence="3">TACI cysteine-rich domain-containing protein</fullName>
    </recommendedName>
</protein>
<evidence type="ECO:0000313" key="5">
    <source>
        <dbReference type="Proteomes" id="UP000472265"/>
    </source>
</evidence>
<dbReference type="InParanoid" id="A0A671YAI2"/>
<evidence type="ECO:0000259" key="3">
    <source>
        <dbReference type="Pfam" id="PF09305"/>
    </source>
</evidence>